<proteinExistence type="predicted"/>
<accession>A0A7S3D603</accession>
<dbReference type="PANTHER" id="PTHR13411:SF6">
    <property type="entry name" value="PLASMINOGEN RECEPTOR (KT)"/>
    <property type="match status" value="1"/>
</dbReference>
<reference evidence="1" key="1">
    <citation type="submission" date="2021-01" db="EMBL/GenBank/DDBJ databases">
        <authorList>
            <person name="Corre E."/>
            <person name="Pelletier E."/>
            <person name="Niang G."/>
            <person name="Scheremetjew M."/>
            <person name="Finn R."/>
            <person name="Kale V."/>
            <person name="Holt S."/>
            <person name="Cochrane G."/>
            <person name="Meng A."/>
            <person name="Brown T."/>
            <person name="Cohen L."/>
        </authorList>
    </citation>
    <scope>NUCLEOTIDE SEQUENCE</scope>
    <source>
        <strain evidence="1">NIES-2562</strain>
    </source>
</reference>
<evidence type="ECO:0000313" key="2">
    <source>
        <dbReference type="EMBL" id="CAE0246995.1"/>
    </source>
</evidence>
<evidence type="ECO:0008006" key="3">
    <source>
        <dbReference type="Google" id="ProtNLM"/>
    </source>
</evidence>
<dbReference type="EMBL" id="HBIB01014218">
    <property type="protein sequence ID" value="CAE0246995.1"/>
    <property type="molecule type" value="Transcribed_RNA"/>
</dbReference>
<organism evidence="1">
    <name type="scientific">Palpitomonas bilix</name>
    <dbReference type="NCBI Taxonomy" id="652834"/>
    <lineage>
        <taxon>Eukaryota</taxon>
        <taxon>Eukaryota incertae sedis</taxon>
    </lineage>
</organism>
<dbReference type="InterPro" id="IPR019319">
    <property type="entry name" value="Plg-R(KT)"/>
</dbReference>
<name>A0A7S3D603_9EUKA</name>
<dbReference type="PANTHER" id="PTHR13411">
    <property type="entry name" value="PLASMINOGEN RECEPTOR (KT)"/>
    <property type="match status" value="1"/>
</dbReference>
<gene>
    <name evidence="1" type="ORF">PBIL07802_LOCUS9184</name>
    <name evidence="2" type="ORF">PBIL07802_LOCUS9185</name>
</gene>
<dbReference type="GO" id="GO:0005886">
    <property type="term" value="C:plasma membrane"/>
    <property type="evidence" value="ECO:0007669"/>
    <property type="project" value="InterPro"/>
</dbReference>
<sequence>MGNAVASSVGNKMKESMQESQAVMMEKQKAMQMEMIKRQRAIGFAQAKDRFEWYSAFVSTVAVLGVIGALKTKKPTPLVPMVPLGFLLGYQYDMVHGTKLDRVSAEAERIMAEEPEKLDLPRFPHEK</sequence>
<dbReference type="Pfam" id="PF10166">
    <property type="entry name" value="DUF2368"/>
    <property type="match status" value="1"/>
</dbReference>
<dbReference type="AlphaFoldDB" id="A0A7S3D603"/>
<protein>
    <recommendedName>
        <fullName evidence="3">Plasminogen receptor (KT)</fullName>
    </recommendedName>
</protein>
<evidence type="ECO:0000313" key="1">
    <source>
        <dbReference type="EMBL" id="CAE0246994.1"/>
    </source>
</evidence>
<dbReference type="EMBL" id="HBIB01014217">
    <property type="protein sequence ID" value="CAE0246994.1"/>
    <property type="molecule type" value="Transcribed_RNA"/>
</dbReference>